<name>A0AAV4QU46_CAEEX</name>
<protein>
    <submittedName>
        <fullName evidence="2">Uncharacterized protein</fullName>
    </submittedName>
</protein>
<feature type="region of interest" description="Disordered" evidence="1">
    <location>
        <begin position="134"/>
        <end position="162"/>
    </location>
</feature>
<reference evidence="2 3" key="1">
    <citation type="submission" date="2021-06" db="EMBL/GenBank/DDBJ databases">
        <title>Caerostris extrusa draft genome.</title>
        <authorList>
            <person name="Kono N."/>
            <person name="Arakawa K."/>
        </authorList>
    </citation>
    <scope>NUCLEOTIDE SEQUENCE [LARGE SCALE GENOMIC DNA]</scope>
</reference>
<comment type="caution">
    <text evidence="2">The sequence shown here is derived from an EMBL/GenBank/DDBJ whole genome shotgun (WGS) entry which is preliminary data.</text>
</comment>
<keyword evidence="3" id="KW-1185">Reference proteome</keyword>
<proteinExistence type="predicted"/>
<evidence type="ECO:0000313" key="2">
    <source>
        <dbReference type="EMBL" id="GIY11642.1"/>
    </source>
</evidence>
<gene>
    <name evidence="2" type="ORF">CEXT_396061</name>
</gene>
<accession>A0AAV4QU46</accession>
<dbReference type="EMBL" id="BPLR01006672">
    <property type="protein sequence ID" value="GIY11642.1"/>
    <property type="molecule type" value="Genomic_DNA"/>
</dbReference>
<dbReference type="Proteomes" id="UP001054945">
    <property type="component" value="Unassembled WGS sequence"/>
</dbReference>
<sequence>MTDSFLRNLSKRWTLTTTYRQTDIGVKGKVIPTKLIVLKTGKGSRTLLGADFLSAAGIVLDLKKDIVISQDLFTSNLILLQLLQTLSLFWGEPTPFIEHLINTRDHLPVAVPQYKMSPVLKQFTKTYLSKIRPLRKRDRPTRKTGQSVFQRSLVGSAPRRSR</sequence>
<dbReference type="AlphaFoldDB" id="A0AAV4QU46"/>
<organism evidence="2 3">
    <name type="scientific">Caerostris extrusa</name>
    <name type="common">Bark spider</name>
    <name type="synonym">Caerostris bankana</name>
    <dbReference type="NCBI Taxonomy" id="172846"/>
    <lineage>
        <taxon>Eukaryota</taxon>
        <taxon>Metazoa</taxon>
        <taxon>Ecdysozoa</taxon>
        <taxon>Arthropoda</taxon>
        <taxon>Chelicerata</taxon>
        <taxon>Arachnida</taxon>
        <taxon>Araneae</taxon>
        <taxon>Araneomorphae</taxon>
        <taxon>Entelegynae</taxon>
        <taxon>Araneoidea</taxon>
        <taxon>Araneidae</taxon>
        <taxon>Caerostris</taxon>
    </lineage>
</organism>
<evidence type="ECO:0000256" key="1">
    <source>
        <dbReference type="SAM" id="MobiDB-lite"/>
    </source>
</evidence>
<evidence type="ECO:0000313" key="3">
    <source>
        <dbReference type="Proteomes" id="UP001054945"/>
    </source>
</evidence>